<evidence type="ECO:0000256" key="3">
    <source>
        <dbReference type="ARBA" id="ARBA00023125"/>
    </source>
</evidence>
<evidence type="ECO:0000256" key="1">
    <source>
        <dbReference type="ARBA" id="ARBA00004123"/>
    </source>
</evidence>
<reference evidence="9 10" key="1">
    <citation type="journal article" date="2016" name="Sci. Rep.">
        <title>The Dendrobium catenatum Lindl. genome sequence provides insights into polysaccharide synthase, floral development and adaptive evolution.</title>
        <authorList>
            <person name="Zhang G.Q."/>
            <person name="Xu Q."/>
            <person name="Bian C."/>
            <person name="Tsai W.C."/>
            <person name="Yeh C.M."/>
            <person name="Liu K.W."/>
            <person name="Yoshida K."/>
            <person name="Zhang L.S."/>
            <person name="Chang S.B."/>
            <person name="Chen F."/>
            <person name="Shi Y."/>
            <person name="Su Y.Y."/>
            <person name="Zhang Y.Q."/>
            <person name="Chen L.J."/>
            <person name="Yin Y."/>
            <person name="Lin M."/>
            <person name="Huang H."/>
            <person name="Deng H."/>
            <person name="Wang Z.W."/>
            <person name="Zhu S.L."/>
            <person name="Zhao X."/>
            <person name="Deng C."/>
            <person name="Niu S.C."/>
            <person name="Huang J."/>
            <person name="Wang M."/>
            <person name="Liu G.H."/>
            <person name="Yang H.J."/>
            <person name="Xiao X.J."/>
            <person name="Hsiao Y.Y."/>
            <person name="Wu W.L."/>
            <person name="Chen Y.Y."/>
            <person name="Mitsuda N."/>
            <person name="Ohme-Takagi M."/>
            <person name="Luo Y.B."/>
            <person name="Van de Peer Y."/>
            <person name="Liu Z.J."/>
        </authorList>
    </citation>
    <scope>NUCLEOTIDE SEQUENCE [LARGE SCALE GENOMIC DNA]</scope>
    <source>
        <tissue evidence="9">The whole plant</tissue>
    </source>
</reference>
<dbReference type="InterPro" id="IPR004827">
    <property type="entry name" value="bZIP"/>
</dbReference>
<evidence type="ECO:0000313" key="9">
    <source>
        <dbReference type="EMBL" id="PKU83467.1"/>
    </source>
</evidence>
<dbReference type="GO" id="GO:0000976">
    <property type="term" value="F:transcription cis-regulatory region binding"/>
    <property type="evidence" value="ECO:0007669"/>
    <property type="project" value="TreeGrafter"/>
</dbReference>
<evidence type="ECO:0000256" key="5">
    <source>
        <dbReference type="ARBA" id="ARBA00023242"/>
    </source>
</evidence>
<accession>A0A2I0X6D1</accession>
<reference evidence="9 10" key="2">
    <citation type="journal article" date="2017" name="Nature">
        <title>The Apostasia genome and the evolution of orchids.</title>
        <authorList>
            <person name="Zhang G.Q."/>
            <person name="Liu K.W."/>
            <person name="Li Z."/>
            <person name="Lohaus R."/>
            <person name="Hsiao Y.Y."/>
            <person name="Niu S.C."/>
            <person name="Wang J.Y."/>
            <person name="Lin Y.C."/>
            <person name="Xu Q."/>
            <person name="Chen L.J."/>
            <person name="Yoshida K."/>
            <person name="Fujiwara S."/>
            <person name="Wang Z.W."/>
            <person name="Zhang Y.Q."/>
            <person name="Mitsuda N."/>
            <person name="Wang M."/>
            <person name="Liu G.H."/>
            <person name="Pecoraro L."/>
            <person name="Huang H.X."/>
            <person name="Xiao X.J."/>
            <person name="Lin M."/>
            <person name="Wu X.Y."/>
            <person name="Wu W.L."/>
            <person name="Chen Y.Y."/>
            <person name="Chang S.B."/>
            <person name="Sakamoto S."/>
            <person name="Ohme-Takagi M."/>
            <person name="Yagi M."/>
            <person name="Zeng S.J."/>
            <person name="Shen C.Y."/>
            <person name="Yeh C.M."/>
            <person name="Luo Y.B."/>
            <person name="Tsai W.C."/>
            <person name="Van de Peer Y."/>
            <person name="Liu Z.J."/>
        </authorList>
    </citation>
    <scope>NUCLEOTIDE SEQUENCE [LARGE SCALE GENOMIC DNA]</scope>
    <source>
        <tissue evidence="9">The whole plant</tissue>
    </source>
</reference>
<evidence type="ECO:0000259" key="8">
    <source>
        <dbReference type="PROSITE" id="PS50217"/>
    </source>
</evidence>
<dbReference type="PROSITE" id="PS50217">
    <property type="entry name" value="BZIP"/>
    <property type="match status" value="1"/>
</dbReference>
<evidence type="ECO:0000256" key="6">
    <source>
        <dbReference type="SAM" id="Coils"/>
    </source>
</evidence>
<evidence type="ECO:0000256" key="2">
    <source>
        <dbReference type="ARBA" id="ARBA00023015"/>
    </source>
</evidence>
<dbReference type="PROSITE" id="PS00036">
    <property type="entry name" value="BZIP_BASIC"/>
    <property type="match status" value="1"/>
</dbReference>
<dbReference type="EMBL" id="KZ502110">
    <property type="protein sequence ID" value="PKU83467.1"/>
    <property type="molecule type" value="Genomic_DNA"/>
</dbReference>
<protein>
    <submittedName>
        <fullName evidence="9">Ocs element-binding factor 1</fullName>
    </submittedName>
</protein>
<dbReference type="PANTHER" id="PTHR45764">
    <property type="entry name" value="BZIP TRANSCRIPTION FACTOR 44"/>
    <property type="match status" value="1"/>
</dbReference>
<dbReference type="InterPro" id="IPR046347">
    <property type="entry name" value="bZIP_sf"/>
</dbReference>
<proteinExistence type="predicted"/>
<dbReference type="SUPFAM" id="SSF57959">
    <property type="entry name" value="Leucine zipper domain"/>
    <property type="match status" value="1"/>
</dbReference>
<sequence>MEFLAALEGWEPRPAVKPEPSGPAKTPEEERRLRRMISNRLSARRSRMRKQRHLDNLQSHLNRLKSENQDLTNRLGALVHYSLLLRGENDRLLSEWTVLYNRLTEIEHVIRFRQFQRLSSLTTAAICGGFGSSATVGEPNISSLIV</sequence>
<feature type="coiled-coil region" evidence="6">
    <location>
        <begin position="47"/>
        <end position="74"/>
    </location>
</feature>
<dbReference type="Proteomes" id="UP000233837">
    <property type="component" value="Unassembled WGS sequence"/>
</dbReference>
<dbReference type="OrthoDB" id="551672at2759"/>
<dbReference type="CDD" id="cd14702">
    <property type="entry name" value="bZIP_plant_GBF1"/>
    <property type="match status" value="1"/>
</dbReference>
<dbReference type="Gene3D" id="1.20.5.170">
    <property type="match status" value="1"/>
</dbReference>
<organism evidence="9 10">
    <name type="scientific">Dendrobium catenatum</name>
    <dbReference type="NCBI Taxonomy" id="906689"/>
    <lineage>
        <taxon>Eukaryota</taxon>
        <taxon>Viridiplantae</taxon>
        <taxon>Streptophyta</taxon>
        <taxon>Embryophyta</taxon>
        <taxon>Tracheophyta</taxon>
        <taxon>Spermatophyta</taxon>
        <taxon>Magnoliopsida</taxon>
        <taxon>Liliopsida</taxon>
        <taxon>Asparagales</taxon>
        <taxon>Orchidaceae</taxon>
        <taxon>Epidendroideae</taxon>
        <taxon>Malaxideae</taxon>
        <taxon>Dendrobiinae</taxon>
        <taxon>Dendrobium</taxon>
    </lineage>
</organism>
<keyword evidence="6" id="KW-0175">Coiled coil</keyword>
<evidence type="ECO:0000256" key="7">
    <source>
        <dbReference type="SAM" id="MobiDB-lite"/>
    </source>
</evidence>
<dbReference type="AlphaFoldDB" id="A0A2I0X6D1"/>
<keyword evidence="3" id="KW-0238">DNA-binding</keyword>
<gene>
    <name evidence="9" type="primary">OBF1</name>
    <name evidence="9" type="ORF">MA16_Dca021862</name>
</gene>
<dbReference type="GO" id="GO:0045893">
    <property type="term" value="P:positive regulation of DNA-templated transcription"/>
    <property type="evidence" value="ECO:0007669"/>
    <property type="project" value="TreeGrafter"/>
</dbReference>
<evidence type="ECO:0000313" key="10">
    <source>
        <dbReference type="Proteomes" id="UP000233837"/>
    </source>
</evidence>
<evidence type="ECO:0000256" key="4">
    <source>
        <dbReference type="ARBA" id="ARBA00023163"/>
    </source>
</evidence>
<dbReference type="GO" id="GO:0005634">
    <property type="term" value="C:nucleus"/>
    <property type="evidence" value="ECO:0007669"/>
    <property type="project" value="UniProtKB-SubCell"/>
</dbReference>
<dbReference type="PANTHER" id="PTHR45764:SF21">
    <property type="entry name" value="OS03G0770000 PROTEIN"/>
    <property type="match status" value="1"/>
</dbReference>
<keyword evidence="2" id="KW-0805">Transcription regulation</keyword>
<dbReference type="GO" id="GO:0003700">
    <property type="term" value="F:DNA-binding transcription factor activity"/>
    <property type="evidence" value="ECO:0007669"/>
    <property type="project" value="InterPro"/>
</dbReference>
<dbReference type="GO" id="GO:0046982">
    <property type="term" value="F:protein heterodimerization activity"/>
    <property type="evidence" value="ECO:0007669"/>
    <property type="project" value="UniProtKB-ARBA"/>
</dbReference>
<dbReference type="Pfam" id="PF00170">
    <property type="entry name" value="bZIP_1"/>
    <property type="match status" value="1"/>
</dbReference>
<keyword evidence="5" id="KW-0539">Nucleus</keyword>
<dbReference type="SMART" id="SM00338">
    <property type="entry name" value="BRLZ"/>
    <property type="match status" value="1"/>
</dbReference>
<comment type="subcellular location">
    <subcellularLocation>
        <location evidence="1">Nucleus</location>
    </subcellularLocation>
</comment>
<keyword evidence="4" id="KW-0804">Transcription</keyword>
<name>A0A2I0X6D1_9ASPA</name>
<dbReference type="InterPro" id="IPR045314">
    <property type="entry name" value="bZIP_plant_GBF1"/>
</dbReference>
<feature type="domain" description="BZIP" evidence="8">
    <location>
        <begin position="29"/>
        <end position="78"/>
    </location>
</feature>
<dbReference type="FunFam" id="1.20.5.170:FF:000020">
    <property type="entry name" value="BZIP transcription factor"/>
    <property type="match status" value="1"/>
</dbReference>
<feature type="region of interest" description="Disordered" evidence="7">
    <location>
        <begin position="1"/>
        <end position="32"/>
    </location>
</feature>
<keyword evidence="10" id="KW-1185">Reference proteome</keyword>